<keyword evidence="2" id="KW-1185">Reference proteome</keyword>
<accession>A0ABW5JDK3</accession>
<dbReference type="EMBL" id="JBHULC010000043">
    <property type="protein sequence ID" value="MFD2524152.1"/>
    <property type="molecule type" value="Genomic_DNA"/>
</dbReference>
<comment type="caution">
    <text evidence="1">The sequence shown here is derived from an EMBL/GenBank/DDBJ whole genome shotgun (WGS) entry which is preliminary data.</text>
</comment>
<dbReference type="RefSeq" id="WP_340240004.1">
    <property type="nucleotide sequence ID" value="NZ_JBBEWC010000017.1"/>
</dbReference>
<protein>
    <recommendedName>
        <fullName evidence="3">DUF3052 domain-containing protein</fullName>
    </recommendedName>
</protein>
<organism evidence="1 2">
    <name type="scientific">Emticicia soli</name>
    <dbReference type="NCBI Taxonomy" id="2027878"/>
    <lineage>
        <taxon>Bacteria</taxon>
        <taxon>Pseudomonadati</taxon>
        <taxon>Bacteroidota</taxon>
        <taxon>Cytophagia</taxon>
        <taxon>Cytophagales</taxon>
        <taxon>Leadbetterellaceae</taxon>
        <taxon>Emticicia</taxon>
    </lineage>
</organism>
<reference evidence="2" key="1">
    <citation type="journal article" date="2019" name="Int. J. Syst. Evol. Microbiol.">
        <title>The Global Catalogue of Microorganisms (GCM) 10K type strain sequencing project: providing services to taxonomists for standard genome sequencing and annotation.</title>
        <authorList>
            <consortium name="The Broad Institute Genomics Platform"/>
            <consortium name="The Broad Institute Genome Sequencing Center for Infectious Disease"/>
            <person name="Wu L."/>
            <person name="Ma J."/>
        </authorList>
    </citation>
    <scope>NUCLEOTIDE SEQUENCE [LARGE SCALE GENOMIC DNA]</scope>
    <source>
        <strain evidence="2">KCTC 52344</strain>
    </source>
</reference>
<name>A0ABW5JDK3_9BACT</name>
<evidence type="ECO:0008006" key="3">
    <source>
        <dbReference type="Google" id="ProtNLM"/>
    </source>
</evidence>
<dbReference type="Proteomes" id="UP001597510">
    <property type="component" value="Unassembled WGS sequence"/>
</dbReference>
<evidence type="ECO:0000313" key="2">
    <source>
        <dbReference type="Proteomes" id="UP001597510"/>
    </source>
</evidence>
<sequence>MHANSIFKKLRLNATGALLIVNAPETYTAILGDITHDTQPESGKKYDFVQVFATKQEELERLCAEVRDAGKYDCLFWACYPKGTGKIKSDIKRETVWSALDLAGLQAVTQIAIDDTWSALRGRPPAMVGK</sequence>
<proteinExistence type="predicted"/>
<evidence type="ECO:0000313" key="1">
    <source>
        <dbReference type="EMBL" id="MFD2524152.1"/>
    </source>
</evidence>
<gene>
    <name evidence="1" type="ORF">ACFSR2_24870</name>
</gene>